<organism evidence="1 2">
    <name type="scientific">Turnera subulata</name>
    <dbReference type="NCBI Taxonomy" id="218843"/>
    <lineage>
        <taxon>Eukaryota</taxon>
        <taxon>Viridiplantae</taxon>
        <taxon>Streptophyta</taxon>
        <taxon>Embryophyta</taxon>
        <taxon>Tracheophyta</taxon>
        <taxon>Spermatophyta</taxon>
        <taxon>Magnoliopsida</taxon>
        <taxon>eudicotyledons</taxon>
        <taxon>Gunneridae</taxon>
        <taxon>Pentapetalae</taxon>
        <taxon>rosids</taxon>
        <taxon>fabids</taxon>
        <taxon>Malpighiales</taxon>
        <taxon>Passifloraceae</taxon>
        <taxon>Turnera</taxon>
    </lineage>
</organism>
<dbReference type="Proteomes" id="UP001141552">
    <property type="component" value="Unassembled WGS sequence"/>
</dbReference>
<proteinExistence type="predicted"/>
<keyword evidence="2" id="KW-1185">Reference proteome</keyword>
<reference evidence="1" key="2">
    <citation type="journal article" date="2023" name="Plants (Basel)">
        <title>Annotation of the Turnera subulata (Passifloraceae) Draft Genome Reveals the S-Locus Evolved after the Divergence of Turneroideae from Passifloroideae in a Stepwise Manner.</title>
        <authorList>
            <person name="Henning P.M."/>
            <person name="Roalson E.H."/>
            <person name="Mir W."/>
            <person name="McCubbin A.G."/>
            <person name="Shore J.S."/>
        </authorList>
    </citation>
    <scope>NUCLEOTIDE SEQUENCE</scope>
    <source>
        <strain evidence="1">F60SS</strain>
    </source>
</reference>
<sequence length="178" mass="20634">MHDMLRELAVSKSEEEKFCALYDERIGSIAEEGVIRRLSIQSSWGEIKPWDAIAQLWSFHLFVNEDISETQVEALPNGFLKLKNLKYLLSNRWNDATYYDFIFVVGTRFPPKLNCLNNLHFLGYVEANSFVVKENMSLLRRLFVKAAKEDQILRLDALKSPPPFLQRLTLVGKLENIP</sequence>
<protein>
    <submittedName>
        <fullName evidence="1">Uncharacterized protein</fullName>
    </submittedName>
</protein>
<dbReference type="EMBL" id="JAKUCV010001608">
    <property type="protein sequence ID" value="KAJ4845654.1"/>
    <property type="molecule type" value="Genomic_DNA"/>
</dbReference>
<evidence type="ECO:0000313" key="1">
    <source>
        <dbReference type="EMBL" id="KAJ4845654.1"/>
    </source>
</evidence>
<accession>A0A9Q0JL49</accession>
<reference evidence="1" key="1">
    <citation type="submission" date="2022-02" db="EMBL/GenBank/DDBJ databases">
        <authorList>
            <person name="Henning P.M."/>
            <person name="McCubbin A.G."/>
            <person name="Shore J.S."/>
        </authorList>
    </citation>
    <scope>NUCLEOTIDE SEQUENCE</scope>
    <source>
        <strain evidence="1">F60SS</strain>
        <tissue evidence="1">Leaves</tissue>
    </source>
</reference>
<evidence type="ECO:0000313" key="2">
    <source>
        <dbReference type="Proteomes" id="UP001141552"/>
    </source>
</evidence>
<dbReference type="OrthoDB" id="598235at2759"/>
<name>A0A9Q0JL49_9ROSI</name>
<gene>
    <name evidence="1" type="ORF">Tsubulata_027426</name>
</gene>
<comment type="caution">
    <text evidence="1">The sequence shown here is derived from an EMBL/GenBank/DDBJ whole genome shotgun (WGS) entry which is preliminary data.</text>
</comment>
<dbReference type="AlphaFoldDB" id="A0A9Q0JL49"/>